<dbReference type="EMBL" id="BRLH01000006">
    <property type="protein sequence ID" value="GKX56532.1"/>
    <property type="molecule type" value="Genomic_DNA"/>
</dbReference>
<sequence>MLLTLQKDNARKSDVQREKCTLVISPRNALRMEICQKLRMAGIFGVEERAFSFFSPVRLELPDNLSGVVIDIENSADAARIVASIYSKIPRGCWCAVVGDVDSIAMSQAFMAQGVSYFYSALQLDALVETAAVGAIQKSRRRAVNISILGCKGGIGATLISYQLARLITQEKSLPLLLLQGNNGSFDIDLMLGKKLSQDAASYGEQLYFKREGALFLPDLSDEEYQKYNFVVFDQSIHNCSKEQLSGLAESSQCSVLVIDHSAASIRAARRFLDESERLLRGGTPCGRRNLICLNESRPPLGSALALSDLETLLGRPIDIRFPYVKKAGEGLLSPRLWLRGRKRPIEKLMRYVLGMEESSIVKVAPLPLYERLRQTLLSK</sequence>
<organism evidence="1 2">
    <name type="scientific">Leminorella grimontii</name>
    <dbReference type="NCBI Taxonomy" id="82981"/>
    <lineage>
        <taxon>Bacteria</taxon>
        <taxon>Pseudomonadati</taxon>
        <taxon>Pseudomonadota</taxon>
        <taxon>Gammaproteobacteria</taxon>
        <taxon>Enterobacterales</taxon>
        <taxon>Budviciaceae</taxon>
        <taxon>Leminorella</taxon>
    </lineage>
</organism>
<dbReference type="RefSeq" id="WP_051155718.1">
    <property type="nucleotide sequence ID" value="NZ_BRLH01000006.1"/>
</dbReference>
<dbReference type="AlphaFoldDB" id="A0AAV5N744"/>
<evidence type="ECO:0000313" key="1">
    <source>
        <dbReference type="EMBL" id="GKX56532.1"/>
    </source>
</evidence>
<dbReference type="SUPFAM" id="SSF52540">
    <property type="entry name" value="P-loop containing nucleoside triphosphate hydrolases"/>
    <property type="match status" value="1"/>
</dbReference>
<name>A0AAV5N744_9GAMM</name>
<evidence type="ECO:0000313" key="2">
    <source>
        <dbReference type="Proteomes" id="UP001058124"/>
    </source>
</evidence>
<comment type="caution">
    <text evidence="1">The sequence shown here is derived from an EMBL/GenBank/DDBJ whole genome shotgun (WGS) entry which is preliminary data.</text>
</comment>
<gene>
    <name evidence="1" type="ORF">SOASR030_26440</name>
</gene>
<accession>A0AAV5N744</accession>
<dbReference type="Proteomes" id="UP001058124">
    <property type="component" value="Unassembled WGS sequence"/>
</dbReference>
<keyword evidence="2" id="KW-1185">Reference proteome</keyword>
<proteinExistence type="predicted"/>
<dbReference type="Gene3D" id="3.40.50.300">
    <property type="entry name" value="P-loop containing nucleotide triphosphate hydrolases"/>
    <property type="match status" value="1"/>
</dbReference>
<protein>
    <submittedName>
        <fullName evidence="1">Uncharacterized protein</fullName>
    </submittedName>
</protein>
<reference evidence="1" key="1">
    <citation type="submission" date="2022-06" db="EMBL/GenBank/DDBJ databases">
        <title>Draft genome sequences of Leminorella grimontii str. JCM5902.</title>
        <authorList>
            <person name="Wakabayashi Y."/>
            <person name="Kojima K."/>
        </authorList>
    </citation>
    <scope>NUCLEOTIDE SEQUENCE</scope>
    <source>
        <strain evidence="1">JCM 5902</strain>
    </source>
</reference>
<dbReference type="InterPro" id="IPR027417">
    <property type="entry name" value="P-loop_NTPase"/>
</dbReference>